<gene>
    <name evidence="9" type="ORF">Fcan01_27922</name>
</gene>
<dbReference type="GO" id="GO:0005886">
    <property type="term" value="C:plasma membrane"/>
    <property type="evidence" value="ECO:0007669"/>
    <property type="project" value="UniProtKB-SubCell"/>
</dbReference>
<proteinExistence type="predicted"/>
<feature type="transmembrane region" description="Helical" evidence="8">
    <location>
        <begin position="248"/>
        <end position="266"/>
    </location>
</feature>
<evidence type="ECO:0000256" key="3">
    <source>
        <dbReference type="ARBA" id="ARBA00022692"/>
    </source>
</evidence>
<evidence type="ECO:0000313" key="10">
    <source>
        <dbReference type="Proteomes" id="UP000198287"/>
    </source>
</evidence>
<sequence length="647" mass="75498">MATTTIFLKNYENHNDFRGRIMYLIEYGDLPRIDIIKSRVPPCRLGFIILDRWSKNPKRTFKHVVHQSIQVSTYFHFCYKVFTRYFYGTVYHVPNTNAVITLVIDKPDLPLLAVTNFQPPLFQDLREGHYVSLVEKHTLQLDEWSLMEPPCDNCEPIDRRVEILKQFVHEIFARINGSLIPYTHDRNVKVRYIQLKFNGANRPLHLLATTNFDVTLIQTGAEGYQYLTCYAEPYMTLGFYLTPFQPELWATLGTTVLTIIGLPVFFQRFFRLLEDKSFSIWMYVLASLFEETGFMPSQMEKDTFFRISLGIWCLMSVVLTNGYNGIMISELNSPRREFHPESFDQLSCNHRFKEFLKYSMLDIAFSEKSPATKIEQAIKLWYIEYYAFYKEIHRLAMSVRMKSVETLKFDVNDTNVDIACYRILSAFEQGNSEKILPEFLSVLHNMANLLWDADNNPHFIKDMHFYSSKHAFYPIGFRYRNQNLTYPIVRALIEREIVECKKTVFVGKSSAIRVEYEFLSRNYPDIKFFMSSEAIQDYPSGISFQYAWKSRVVKTFKRVAEAGILTYVEKQDISNKNLNRTPAIVVETSGDLKPANIATLRGAWASVFILADMWRSLSRNRYKTSKRLTVRTVVAIAVAVSNTGKNN</sequence>
<evidence type="ECO:0000313" key="9">
    <source>
        <dbReference type="EMBL" id="OXA37335.1"/>
    </source>
</evidence>
<keyword evidence="5 8" id="KW-0472">Membrane</keyword>
<evidence type="ECO:0000256" key="8">
    <source>
        <dbReference type="SAM" id="Phobius"/>
    </source>
</evidence>
<keyword evidence="2" id="KW-1003">Cell membrane</keyword>
<keyword evidence="3 8" id="KW-0812">Transmembrane</keyword>
<accession>A0A226CVB7</accession>
<evidence type="ECO:0000256" key="5">
    <source>
        <dbReference type="ARBA" id="ARBA00023136"/>
    </source>
</evidence>
<comment type="caution">
    <text evidence="9">The sequence shown here is derived from an EMBL/GenBank/DDBJ whole genome shotgun (WGS) entry which is preliminary data.</text>
</comment>
<dbReference type="PANTHER" id="PTHR42643:SF24">
    <property type="entry name" value="IONOTROPIC RECEPTOR 60A"/>
    <property type="match status" value="1"/>
</dbReference>
<name>A0A226CVB7_FOLCA</name>
<dbReference type="EMBL" id="LNIX01000059">
    <property type="protein sequence ID" value="OXA37335.1"/>
    <property type="molecule type" value="Genomic_DNA"/>
</dbReference>
<keyword evidence="7" id="KW-0325">Glycoprotein</keyword>
<feature type="transmembrane region" description="Helical" evidence="8">
    <location>
        <begin position="303"/>
        <end position="326"/>
    </location>
</feature>
<dbReference type="InterPro" id="IPR052192">
    <property type="entry name" value="Insect_Ionotropic_Sensory_Rcpt"/>
</dbReference>
<dbReference type="Proteomes" id="UP000198287">
    <property type="component" value="Unassembled WGS sequence"/>
</dbReference>
<keyword evidence="10" id="KW-1185">Reference proteome</keyword>
<protein>
    <submittedName>
        <fullName evidence="9">3',5'-cyclic-nucleotide phosphodiesterase</fullName>
    </submittedName>
</protein>
<dbReference type="PANTHER" id="PTHR42643">
    <property type="entry name" value="IONOTROPIC RECEPTOR 20A-RELATED"/>
    <property type="match status" value="1"/>
</dbReference>
<keyword evidence="6" id="KW-0675">Receptor</keyword>
<evidence type="ECO:0000256" key="6">
    <source>
        <dbReference type="ARBA" id="ARBA00023170"/>
    </source>
</evidence>
<organism evidence="9 10">
    <name type="scientific">Folsomia candida</name>
    <name type="common">Springtail</name>
    <dbReference type="NCBI Taxonomy" id="158441"/>
    <lineage>
        <taxon>Eukaryota</taxon>
        <taxon>Metazoa</taxon>
        <taxon>Ecdysozoa</taxon>
        <taxon>Arthropoda</taxon>
        <taxon>Hexapoda</taxon>
        <taxon>Collembola</taxon>
        <taxon>Entomobryomorpha</taxon>
        <taxon>Isotomoidea</taxon>
        <taxon>Isotomidae</taxon>
        <taxon>Proisotominae</taxon>
        <taxon>Folsomia</taxon>
    </lineage>
</organism>
<dbReference type="AlphaFoldDB" id="A0A226CVB7"/>
<evidence type="ECO:0000256" key="2">
    <source>
        <dbReference type="ARBA" id="ARBA00022475"/>
    </source>
</evidence>
<evidence type="ECO:0000256" key="7">
    <source>
        <dbReference type="ARBA" id="ARBA00023180"/>
    </source>
</evidence>
<reference evidence="9 10" key="1">
    <citation type="submission" date="2015-12" db="EMBL/GenBank/DDBJ databases">
        <title>The genome of Folsomia candida.</title>
        <authorList>
            <person name="Faddeeva A."/>
            <person name="Derks M.F."/>
            <person name="Anvar Y."/>
            <person name="Smit S."/>
            <person name="Van Straalen N."/>
            <person name="Roelofs D."/>
        </authorList>
    </citation>
    <scope>NUCLEOTIDE SEQUENCE [LARGE SCALE GENOMIC DNA]</scope>
    <source>
        <strain evidence="9 10">VU population</strain>
        <tissue evidence="9">Whole body</tissue>
    </source>
</reference>
<keyword evidence="4 8" id="KW-1133">Transmembrane helix</keyword>
<evidence type="ECO:0000256" key="1">
    <source>
        <dbReference type="ARBA" id="ARBA00004651"/>
    </source>
</evidence>
<dbReference type="Gene3D" id="1.10.287.70">
    <property type="match status" value="1"/>
</dbReference>
<comment type="subcellular location">
    <subcellularLocation>
        <location evidence="1">Cell membrane</location>
        <topology evidence="1">Multi-pass membrane protein</topology>
    </subcellularLocation>
</comment>
<evidence type="ECO:0000256" key="4">
    <source>
        <dbReference type="ARBA" id="ARBA00022989"/>
    </source>
</evidence>